<name>A0AAD8A760_DIPPU</name>
<gene>
    <name evidence="1" type="ORF">L9F63_014723</name>
</gene>
<sequence>MLEDIRKVKSPKIRWEDCVKQKIKMYAIKKWSTALNREELLKKAGPTGGFEPLMMMISKTSPVVHGYK</sequence>
<organism evidence="1 2">
    <name type="scientific">Diploptera punctata</name>
    <name type="common">Pacific beetle cockroach</name>
    <dbReference type="NCBI Taxonomy" id="6984"/>
    <lineage>
        <taxon>Eukaryota</taxon>
        <taxon>Metazoa</taxon>
        <taxon>Ecdysozoa</taxon>
        <taxon>Arthropoda</taxon>
        <taxon>Hexapoda</taxon>
        <taxon>Insecta</taxon>
        <taxon>Pterygota</taxon>
        <taxon>Neoptera</taxon>
        <taxon>Polyneoptera</taxon>
        <taxon>Dictyoptera</taxon>
        <taxon>Blattodea</taxon>
        <taxon>Blaberoidea</taxon>
        <taxon>Blaberidae</taxon>
        <taxon>Diplopterinae</taxon>
        <taxon>Diploptera</taxon>
    </lineage>
</organism>
<dbReference type="AlphaFoldDB" id="A0AAD8A760"/>
<dbReference type="Proteomes" id="UP001233999">
    <property type="component" value="Unassembled WGS sequence"/>
</dbReference>
<evidence type="ECO:0000313" key="1">
    <source>
        <dbReference type="EMBL" id="KAJ9593750.1"/>
    </source>
</evidence>
<keyword evidence="2" id="KW-1185">Reference proteome</keyword>
<evidence type="ECO:0000313" key="2">
    <source>
        <dbReference type="Proteomes" id="UP001233999"/>
    </source>
</evidence>
<comment type="caution">
    <text evidence="1">The sequence shown here is derived from an EMBL/GenBank/DDBJ whole genome shotgun (WGS) entry which is preliminary data.</text>
</comment>
<reference evidence="1" key="1">
    <citation type="journal article" date="2023" name="IScience">
        <title>Live-bearing cockroach genome reveals convergent evolutionary mechanisms linked to viviparity in insects and beyond.</title>
        <authorList>
            <person name="Fouks B."/>
            <person name="Harrison M.C."/>
            <person name="Mikhailova A.A."/>
            <person name="Marchal E."/>
            <person name="English S."/>
            <person name="Carruthers M."/>
            <person name="Jennings E.C."/>
            <person name="Chiamaka E.L."/>
            <person name="Frigard R.A."/>
            <person name="Pippel M."/>
            <person name="Attardo G.M."/>
            <person name="Benoit J.B."/>
            <person name="Bornberg-Bauer E."/>
            <person name="Tobe S.S."/>
        </authorList>
    </citation>
    <scope>NUCLEOTIDE SEQUENCE</scope>
    <source>
        <strain evidence="1">Stay&amp;Tobe</strain>
    </source>
</reference>
<protein>
    <submittedName>
        <fullName evidence="1">Uncharacterized protein</fullName>
    </submittedName>
</protein>
<feature type="non-terminal residue" evidence="1">
    <location>
        <position position="1"/>
    </location>
</feature>
<accession>A0AAD8A760</accession>
<proteinExistence type="predicted"/>
<reference evidence="1" key="2">
    <citation type="submission" date="2023-05" db="EMBL/GenBank/DDBJ databases">
        <authorList>
            <person name="Fouks B."/>
        </authorList>
    </citation>
    <scope>NUCLEOTIDE SEQUENCE</scope>
    <source>
        <strain evidence="1">Stay&amp;Tobe</strain>
        <tissue evidence="1">Testes</tissue>
    </source>
</reference>
<dbReference type="EMBL" id="JASPKZ010003409">
    <property type="protein sequence ID" value="KAJ9593750.1"/>
    <property type="molecule type" value="Genomic_DNA"/>
</dbReference>